<dbReference type="Proteomes" id="UP000308802">
    <property type="component" value="Unassembled WGS sequence"/>
</dbReference>
<dbReference type="EMBL" id="QZAO01000924">
    <property type="protein sequence ID" value="THW55903.1"/>
    <property type="molecule type" value="Genomic_DNA"/>
</dbReference>
<feature type="region of interest" description="Disordered" evidence="1">
    <location>
        <begin position="1"/>
        <end position="106"/>
    </location>
</feature>
<feature type="compositionally biased region" description="Low complexity" evidence="1">
    <location>
        <begin position="1"/>
        <end position="19"/>
    </location>
</feature>
<evidence type="ECO:0000313" key="2">
    <source>
        <dbReference type="EMBL" id="THW55903.1"/>
    </source>
</evidence>
<evidence type="ECO:0000256" key="1">
    <source>
        <dbReference type="SAM" id="MobiDB-lite"/>
    </source>
</evidence>
<proteinExistence type="predicted"/>
<comment type="caution">
    <text evidence="2">The sequence shown here is derived from an EMBL/GenBank/DDBJ whole genome shotgun (WGS) entry which is preliminary data.</text>
</comment>
<feature type="compositionally biased region" description="Polar residues" evidence="1">
    <location>
        <begin position="42"/>
        <end position="56"/>
    </location>
</feature>
<sequence>MPSPRASPALRPSSPLSPRFELTPRYELQPPSPRGLHPRSAATGSQMRHRNSSNANALKLPGLPRFHPANFPSSQSSSVANTPGTASNSGHPSPNPPVSPKAQQRLYSEAQKQLYLYHRETVAAQAAVAAAASASSGRPQSARYEKPLSPRLAPLGSPGPVTPLELEGQDGYLLAGAHASSAAAHAAAAQAAAEQLSAHHSDLVDKLIEQEVRRSTDMDRAMQDLGR</sequence>
<feature type="compositionally biased region" description="Polar residues" evidence="1">
    <location>
        <begin position="71"/>
        <end position="92"/>
    </location>
</feature>
<feature type="region of interest" description="Disordered" evidence="1">
    <location>
        <begin position="126"/>
        <end position="166"/>
    </location>
</feature>
<gene>
    <name evidence="2" type="ORF">D6D19_10661</name>
</gene>
<feature type="compositionally biased region" description="Low complexity" evidence="1">
    <location>
        <begin position="126"/>
        <end position="136"/>
    </location>
</feature>
<accession>A0A4S8YPX3</accession>
<evidence type="ECO:0000313" key="3">
    <source>
        <dbReference type="Proteomes" id="UP000308802"/>
    </source>
</evidence>
<protein>
    <submittedName>
        <fullName evidence="2">Uncharacterized protein</fullName>
    </submittedName>
</protein>
<dbReference type="AlphaFoldDB" id="A0A4S8YPX3"/>
<name>A0A4S8YPX3_AURPU</name>
<reference evidence="2 3" key="1">
    <citation type="submission" date="2018-10" db="EMBL/GenBank/DDBJ databases">
        <title>Fifty Aureobasidium pullulans genomes reveal a recombining polyextremotolerant generalist.</title>
        <authorList>
            <person name="Gostincar C."/>
            <person name="Turk M."/>
            <person name="Zajc J."/>
            <person name="Gunde-Cimerman N."/>
        </authorList>
    </citation>
    <scope>NUCLEOTIDE SEQUENCE [LARGE SCALE GENOMIC DNA]</scope>
    <source>
        <strain evidence="2 3">EXF-10659</strain>
    </source>
</reference>
<organism evidence="2 3">
    <name type="scientific">Aureobasidium pullulans</name>
    <name type="common">Black yeast</name>
    <name type="synonym">Pullularia pullulans</name>
    <dbReference type="NCBI Taxonomy" id="5580"/>
    <lineage>
        <taxon>Eukaryota</taxon>
        <taxon>Fungi</taxon>
        <taxon>Dikarya</taxon>
        <taxon>Ascomycota</taxon>
        <taxon>Pezizomycotina</taxon>
        <taxon>Dothideomycetes</taxon>
        <taxon>Dothideomycetidae</taxon>
        <taxon>Dothideales</taxon>
        <taxon>Saccotheciaceae</taxon>
        <taxon>Aureobasidium</taxon>
    </lineage>
</organism>